<evidence type="ECO:0000256" key="1">
    <source>
        <dbReference type="ARBA" id="ARBA00004123"/>
    </source>
</evidence>
<proteinExistence type="inferred from homology"/>
<dbReference type="SMART" id="SM00774">
    <property type="entry name" value="WRKY"/>
    <property type="match status" value="1"/>
</dbReference>
<feature type="domain" description="WRKY" evidence="8">
    <location>
        <begin position="113"/>
        <end position="170"/>
    </location>
</feature>
<evidence type="ECO:0000256" key="3">
    <source>
        <dbReference type="ARBA" id="ARBA00023125"/>
    </source>
</evidence>
<evidence type="ECO:0000313" key="10">
    <source>
        <dbReference type="Proteomes" id="UP000823388"/>
    </source>
</evidence>
<dbReference type="AlphaFoldDB" id="A0A8T0W3E3"/>
<dbReference type="GO" id="GO:0003700">
    <property type="term" value="F:DNA-binding transcription factor activity"/>
    <property type="evidence" value="ECO:0007669"/>
    <property type="project" value="InterPro"/>
</dbReference>
<dbReference type="GO" id="GO:0010193">
    <property type="term" value="P:response to ozone"/>
    <property type="evidence" value="ECO:0007669"/>
    <property type="project" value="UniProtKB-ARBA"/>
</dbReference>
<comment type="caution">
    <text evidence="9">The sequence shown here is derived from an EMBL/GenBank/DDBJ whole genome shotgun (WGS) entry which is preliminary data.</text>
</comment>
<dbReference type="InterPro" id="IPR003657">
    <property type="entry name" value="WRKY_dom"/>
</dbReference>
<evidence type="ECO:0000256" key="5">
    <source>
        <dbReference type="ARBA" id="ARBA00023242"/>
    </source>
</evidence>
<feature type="region of interest" description="Disordered" evidence="7">
    <location>
        <begin position="224"/>
        <end position="245"/>
    </location>
</feature>
<keyword evidence="10" id="KW-1185">Reference proteome</keyword>
<dbReference type="GO" id="GO:0005634">
    <property type="term" value="C:nucleus"/>
    <property type="evidence" value="ECO:0007669"/>
    <property type="project" value="UniProtKB-SubCell"/>
</dbReference>
<sequence>MESSVVVDGNGGCGGRVVVELSHIKDLVRQLEGHLGGSQAQERCRLLASQISSLTDRSIGLITSYGGRKRPAAAPSPLSDATDAPFKRTKKRRTTEKVKHQVRAAAGGDVPADDGHSWRKYGQKEILGAKHPRGYYRCTHRHTQGCAATKQVQRADEDPALFNVVYIGAHTCVQSGAAAGQAAAAAQAPDHNLLQSLSASLTVKTEGLAAAPEEAPQGWFAAAPSTSENWGTSPATSDSNQQHASFPPFELAAGDVQFEFGEVVSALVDVHPGEFHDDFDISSFFA</sequence>
<dbReference type="Pfam" id="PF03106">
    <property type="entry name" value="WRKY"/>
    <property type="match status" value="1"/>
</dbReference>
<evidence type="ECO:0000259" key="8">
    <source>
        <dbReference type="PROSITE" id="PS50811"/>
    </source>
</evidence>
<comment type="subcellular location">
    <subcellularLocation>
        <location evidence="1">Nucleus</location>
    </subcellularLocation>
</comment>
<dbReference type="Gene3D" id="2.20.25.80">
    <property type="entry name" value="WRKY domain"/>
    <property type="match status" value="1"/>
</dbReference>
<reference evidence="9" key="1">
    <citation type="submission" date="2020-05" db="EMBL/GenBank/DDBJ databases">
        <title>WGS assembly of Panicum virgatum.</title>
        <authorList>
            <person name="Lovell J.T."/>
            <person name="Jenkins J."/>
            <person name="Shu S."/>
            <person name="Juenger T.E."/>
            <person name="Schmutz J."/>
        </authorList>
    </citation>
    <scope>NUCLEOTIDE SEQUENCE</scope>
    <source>
        <strain evidence="9">AP13</strain>
    </source>
</reference>
<evidence type="ECO:0000256" key="6">
    <source>
        <dbReference type="ARBA" id="ARBA00060850"/>
    </source>
</evidence>
<gene>
    <name evidence="9" type="ORF">PVAP13_2KG287200</name>
</gene>
<feature type="compositionally biased region" description="Polar residues" evidence="7">
    <location>
        <begin position="224"/>
        <end position="244"/>
    </location>
</feature>
<dbReference type="Proteomes" id="UP000823388">
    <property type="component" value="Chromosome 2K"/>
</dbReference>
<protein>
    <recommendedName>
        <fullName evidence="8">WRKY domain-containing protein</fullName>
    </recommendedName>
</protein>
<evidence type="ECO:0000256" key="2">
    <source>
        <dbReference type="ARBA" id="ARBA00023015"/>
    </source>
</evidence>
<dbReference type="GO" id="GO:0009751">
    <property type="term" value="P:response to salicylic acid"/>
    <property type="evidence" value="ECO:0007669"/>
    <property type="project" value="UniProtKB-ARBA"/>
</dbReference>
<evidence type="ECO:0000313" key="9">
    <source>
        <dbReference type="EMBL" id="KAG2642852.1"/>
    </source>
</evidence>
<accession>A0A8T0W3E3</accession>
<dbReference type="GO" id="GO:0042542">
    <property type="term" value="P:response to hydrogen peroxide"/>
    <property type="evidence" value="ECO:0007669"/>
    <property type="project" value="UniProtKB-ARBA"/>
</dbReference>
<dbReference type="SUPFAM" id="SSF118290">
    <property type="entry name" value="WRKY DNA-binding domain"/>
    <property type="match status" value="1"/>
</dbReference>
<comment type="similarity">
    <text evidence="6">Belongs to the WRKY group III family.</text>
</comment>
<dbReference type="EMBL" id="CM029039">
    <property type="protein sequence ID" value="KAG2642852.1"/>
    <property type="molecule type" value="Genomic_DNA"/>
</dbReference>
<dbReference type="FunFam" id="2.20.25.80:FF:000009">
    <property type="entry name" value="WRKY transcription factor 53"/>
    <property type="match status" value="1"/>
</dbReference>
<keyword evidence="4" id="KW-0804">Transcription</keyword>
<dbReference type="GO" id="GO:0000976">
    <property type="term" value="F:transcription cis-regulatory region binding"/>
    <property type="evidence" value="ECO:0007669"/>
    <property type="project" value="TreeGrafter"/>
</dbReference>
<organism evidence="9 10">
    <name type="scientific">Panicum virgatum</name>
    <name type="common">Blackwell switchgrass</name>
    <dbReference type="NCBI Taxonomy" id="38727"/>
    <lineage>
        <taxon>Eukaryota</taxon>
        <taxon>Viridiplantae</taxon>
        <taxon>Streptophyta</taxon>
        <taxon>Embryophyta</taxon>
        <taxon>Tracheophyta</taxon>
        <taxon>Spermatophyta</taxon>
        <taxon>Magnoliopsida</taxon>
        <taxon>Liliopsida</taxon>
        <taxon>Poales</taxon>
        <taxon>Poaceae</taxon>
        <taxon>PACMAD clade</taxon>
        <taxon>Panicoideae</taxon>
        <taxon>Panicodae</taxon>
        <taxon>Paniceae</taxon>
        <taxon>Panicinae</taxon>
        <taxon>Panicum</taxon>
        <taxon>Panicum sect. Hiantes</taxon>
    </lineage>
</organism>
<dbReference type="GO" id="GO:0010150">
    <property type="term" value="P:leaf senescence"/>
    <property type="evidence" value="ECO:0007669"/>
    <property type="project" value="UniProtKB-ARBA"/>
</dbReference>
<feature type="region of interest" description="Disordered" evidence="7">
    <location>
        <begin position="66"/>
        <end position="117"/>
    </location>
</feature>
<dbReference type="OrthoDB" id="1888929at2759"/>
<dbReference type="InterPro" id="IPR044810">
    <property type="entry name" value="WRKY_plant"/>
</dbReference>
<evidence type="ECO:0000256" key="7">
    <source>
        <dbReference type="SAM" id="MobiDB-lite"/>
    </source>
</evidence>
<dbReference type="InterPro" id="IPR036576">
    <property type="entry name" value="WRKY_dom_sf"/>
</dbReference>
<keyword evidence="3" id="KW-0238">DNA-binding</keyword>
<dbReference type="PROSITE" id="PS50811">
    <property type="entry name" value="WRKY"/>
    <property type="match status" value="1"/>
</dbReference>
<dbReference type="PANTHER" id="PTHR32096">
    <property type="entry name" value="WRKY TRANSCRIPTION FACTOR 30-RELATED-RELATED"/>
    <property type="match status" value="1"/>
</dbReference>
<keyword evidence="2" id="KW-0805">Transcription regulation</keyword>
<dbReference type="PANTHER" id="PTHR32096:SF143">
    <property type="entry name" value="OS09G0334500 PROTEIN"/>
    <property type="match status" value="1"/>
</dbReference>
<keyword evidence="5" id="KW-0539">Nucleus</keyword>
<evidence type="ECO:0000256" key="4">
    <source>
        <dbReference type="ARBA" id="ARBA00023163"/>
    </source>
</evidence>
<name>A0A8T0W3E3_PANVG</name>